<accession>A0ACB7HBF3</accession>
<protein>
    <submittedName>
        <fullName evidence="1">Uncharacterized protein</fullName>
    </submittedName>
</protein>
<evidence type="ECO:0000313" key="2">
    <source>
        <dbReference type="Proteomes" id="UP000091857"/>
    </source>
</evidence>
<organism evidence="1 2">
    <name type="scientific">Manihot esculenta</name>
    <name type="common">Cassava</name>
    <name type="synonym">Jatropha manihot</name>
    <dbReference type="NCBI Taxonomy" id="3983"/>
    <lineage>
        <taxon>Eukaryota</taxon>
        <taxon>Viridiplantae</taxon>
        <taxon>Streptophyta</taxon>
        <taxon>Embryophyta</taxon>
        <taxon>Tracheophyta</taxon>
        <taxon>Spermatophyta</taxon>
        <taxon>Magnoliopsida</taxon>
        <taxon>eudicotyledons</taxon>
        <taxon>Gunneridae</taxon>
        <taxon>Pentapetalae</taxon>
        <taxon>rosids</taxon>
        <taxon>fabids</taxon>
        <taxon>Malpighiales</taxon>
        <taxon>Euphorbiaceae</taxon>
        <taxon>Crotonoideae</taxon>
        <taxon>Manihoteae</taxon>
        <taxon>Manihot</taxon>
    </lineage>
</organism>
<keyword evidence="2" id="KW-1185">Reference proteome</keyword>
<name>A0ACB7HBF3_MANES</name>
<proteinExistence type="predicted"/>
<reference evidence="2" key="1">
    <citation type="journal article" date="2016" name="Nat. Biotechnol.">
        <title>Sequencing wild and cultivated cassava and related species reveals extensive interspecific hybridization and genetic diversity.</title>
        <authorList>
            <person name="Bredeson J.V."/>
            <person name="Lyons J.B."/>
            <person name="Prochnik S.E."/>
            <person name="Wu G.A."/>
            <person name="Ha C.M."/>
            <person name="Edsinger-Gonzales E."/>
            <person name="Grimwood J."/>
            <person name="Schmutz J."/>
            <person name="Rabbi I.Y."/>
            <person name="Egesi C."/>
            <person name="Nauluvula P."/>
            <person name="Lebot V."/>
            <person name="Ndunguru J."/>
            <person name="Mkamilo G."/>
            <person name="Bart R.S."/>
            <person name="Setter T.L."/>
            <person name="Gleadow R.M."/>
            <person name="Kulakow P."/>
            <person name="Ferguson M.E."/>
            <person name="Rounsley S."/>
            <person name="Rokhsar D.S."/>
        </authorList>
    </citation>
    <scope>NUCLEOTIDE SEQUENCE [LARGE SCALE GENOMIC DNA]</scope>
    <source>
        <strain evidence="2">cv. AM560-2</strain>
    </source>
</reference>
<sequence>MSVSSGSARYWNGRLKNVNCRCGKRAGIRISESAENPNRPYYFCRDNVCGSFRGWCEPVNQSSTPSSGSINVDEGWKMLEKVIEDIAKMKNDMKKMKEEQRATRNEIANIRGIMCQLRTIYIVLIFIVVGVAMKVI</sequence>
<dbReference type="EMBL" id="CM004394">
    <property type="protein sequence ID" value="KAG8649163.1"/>
    <property type="molecule type" value="Genomic_DNA"/>
</dbReference>
<dbReference type="Proteomes" id="UP000091857">
    <property type="component" value="Chromosome 8"/>
</dbReference>
<evidence type="ECO:0000313" key="1">
    <source>
        <dbReference type="EMBL" id="KAG8649163.1"/>
    </source>
</evidence>
<gene>
    <name evidence="1" type="ORF">MANES_08G069621v8</name>
</gene>
<comment type="caution">
    <text evidence="1">The sequence shown here is derived from an EMBL/GenBank/DDBJ whole genome shotgun (WGS) entry which is preliminary data.</text>
</comment>